<feature type="non-terminal residue" evidence="7">
    <location>
        <position position="338"/>
    </location>
</feature>
<dbReference type="SMART" id="SM00356">
    <property type="entry name" value="ZnF_C3H1"/>
    <property type="match status" value="1"/>
</dbReference>
<evidence type="ECO:0000313" key="8">
    <source>
        <dbReference type="Proteomes" id="UP000001514"/>
    </source>
</evidence>
<dbReference type="EMBL" id="GL377701">
    <property type="protein sequence ID" value="EFJ06407.1"/>
    <property type="molecule type" value="Genomic_DNA"/>
</dbReference>
<keyword evidence="8" id="KW-1185">Reference proteome</keyword>
<dbReference type="eggNOG" id="ENOG502QU3F">
    <property type="taxonomic scope" value="Eukaryota"/>
</dbReference>
<name>D8TA59_SELML</name>
<dbReference type="PANTHER" id="PTHR36886:SF3">
    <property type="entry name" value="PROTEIN FRIGIDA-ESSENTIAL 1"/>
    <property type="match status" value="1"/>
</dbReference>
<keyword evidence="3 4" id="KW-0862">Zinc</keyword>
<dbReference type="InParanoid" id="D8TA59"/>
<evidence type="ECO:0000256" key="3">
    <source>
        <dbReference type="ARBA" id="ARBA00022833"/>
    </source>
</evidence>
<dbReference type="PANTHER" id="PTHR36886">
    <property type="entry name" value="PROTEIN FRIGIDA-ESSENTIAL 1"/>
    <property type="match status" value="1"/>
</dbReference>
<feature type="region of interest" description="Disordered" evidence="5">
    <location>
        <begin position="71"/>
        <end position="141"/>
    </location>
</feature>
<feature type="compositionally biased region" description="Basic and acidic residues" evidence="5">
    <location>
        <begin position="75"/>
        <end position="141"/>
    </location>
</feature>
<dbReference type="Gramene" id="EFJ06407">
    <property type="protein sequence ID" value="EFJ06407"/>
    <property type="gene ID" value="SELMODRAFT_448779"/>
</dbReference>
<dbReference type="OMA" id="HIYSAPN"/>
<evidence type="ECO:0000256" key="4">
    <source>
        <dbReference type="PROSITE-ProRule" id="PRU00723"/>
    </source>
</evidence>
<proteinExistence type="predicted"/>
<dbReference type="InterPro" id="IPR052650">
    <property type="entry name" value="Zinc_finger_CCCH"/>
</dbReference>
<feature type="region of interest" description="Disordered" evidence="5">
    <location>
        <begin position="1"/>
        <end position="39"/>
    </location>
</feature>
<dbReference type="KEGG" id="smo:SELMODRAFT_448779"/>
<dbReference type="HOGENOM" id="CLU_822814_0_0_1"/>
<dbReference type="SUPFAM" id="SSF90229">
    <property type="entry name" value="CCCH zinc finger"/>
    <property type="match status" value="1"/>
</dbReference>
<evidence type="ECO:0000313" key="7">
    <source>
        <dbReference type="EMBL" id="EFJ06407.1"/>
    </source>
</evidence>
<dbReference type="InterPro" id="IPR036855">
    <property type="entry name" value="Znf_CCCH_sf"/>
</dbReference>
<protein>
    <recommendedName>
        <fullName evidence="6">C3H1-type domain-containing protein</fullName>
    </recommendedName>
</protein>
<dbReference type="Proteomes" id="UP000001514">
    <property type="component" value="Unassembled WGS sequence"/>
</dbReference>
<evidence type="ECO:0000259" key="6">
    <source>
        <dbReference type="PROSITE" id="PS50103"/>
    </source>
</evidence>
<evidence type="ECO:0000256" key="5">
    <source>
        <dbReference type="SAM" id="MobiDB-lite"/>
    </source>
</evidence>
<dbReference type="AlphaFoldDB" id="D8TA59"/>
<keyword evidence="2 4" id="KW-0863">Zinc-finger</keyword>
<evidence type="ECO:0000256" key="1">
    <source>
        <dbReference type="ARBA" id="ARBA00022723"/>
    </source>
</evidence>
<accession>D8TA59</accession>
<feature type="domain" description="C3H1-type" evidence="6">
    <location>
        <begin position="36"/>
        <end position="63"/>
    </location>
</feature>
<gene>
    <name evidence="7" type="ORF">SELMODRAFT_448779</name>
</gene>
<dbReference type="InterPro" id="IPR000571">
    <property type="entry name" value="Znf_CCCH"/>
</dbReference>
<feature type="zinc finger region" description="C3H1-type" evidence="4">
    <location>
        <begin position="36"/>
        <end position="63"/>
    </location>
</feature>
<evidence type="ECO:0000256" key="2">
    <source>
        <dbReference type="ARBA" id="ARBA00022771"/>
    </source>
</evidence>
<feature type="compositionally biased region" description="Basic residues" evidence="5">
    <location>
        <begin position="1"/>
        <end position="27"/>
    </location>
</feature>
<sequence>MSKRQRSRSRSPGRRRRDRSRSPKRLSRSPPPRIHGKKQKICVDYARGNCFRGNECWFLHDEFEDRYQRRSYSHSKRDSSFYPRGRDVNGKSRSRELEDDYRHNGYSRREREESPSHRRYSRRDSPSPRPSTERVEEQHRVVETHQERRVVETNQQHGVVEAYDRMVVETCQEEHAQIETQEHQDSALPDHAGCEVAAVAVAARDNTRDEARNEALSKPLPEVERDLEMFGAPEFSLELQKTQSHSPSDDRKKMMDREMRSLKVLRNAITDFVKESLKPAWKEGHLSKVAFKTIAQKAVDKVMGTLQGHEIPKGQAKIEQFMDSSHAKITKLVKGYLD</sequence>
<dbReference type="PROSITE" id="PS50103">
    <property type="entry name" value="ZF_C3H1"/>
    <property type="match status" value="1"/>
</dbReference>
<organism evidence="8">
    <name type="scientific">Selaginella moellendorffii</name>
    <name type="common">Spikemoss</name>
    <dbReference type="NCBI Taxonomy" id="88036"/>
    <lineage>
        <taxon>Eukaryota</taxon>
        <taxon>Viridiplantae</taxon>
        <taxon>Streptophyta</taxon>
        <taxon>Embryophyta</taxon>
        <taxon>Tracheophyta</taxon>
        <taxon>Lycopodiopsida</taxon>
        <taxon>Selaginellales</taxon>
        <taxon>Selaginellaceae</taxon>
        <taxon>Selaginella</taxon>
    </lineage>
</organism>
<dbReference type="GO" id="GO:0008270">
    <property type="term" value="F:zinc ion binding"/>
    <property type="evidence" value="ECO:0007669"/>
    <property type="project" value="UniProtKB-KW"/>
</dbReference>
<dbReference type="Gene3D" id="4.10.1000.10">
    <property type="entry name" value="Zinc finger, CCCH-type"/>
    <property type="match status" value="1"/>
</dbReference>
<reference evidence="7 8" key="1">
    <citation type="journal article" date="2011" name="Science">
        <title>The Selaginella genome identifies genetic changes associated with the evolution of vascular plants.</title>
        <authorList>
            <person name="Banks J.A."/>
            <person name="Nishiyama T."/>
            <person name="Hasebe M."/>
            <person name="Bowman J.L."/>
            <person name="Gribskov M."/>
            <person name="dePamphilis C."/>
            <person name="Albert V.A."/>
            <person name="Aono N."/>
            <person name="Aoyama T."/>
            <person name="Ambrose B.A."/>
            <person name="Ashton N.W."/>
            <person name="Axtell M.J."/>
            <person name="Barker E."/>
            <person name="Barker M.S."/>
            <person name="Bennetzen J.L."/>
            <person name="Bonawitz N.D."/>
            <person name="Chapple C."/>
            <person name="Cheng C."/>
            <person name="Correa L.G."/>
            <person name="Dacre M."/>
            <person name="DeBarry J."/>
            <person name="Dreyer I."/>
            <person name="Elias M."/>
            <person name="Engstrom E.M."/>
            <person name="Estelle M."/>
            <person name="Feng L."/>
            <person name="Finet C."/>
            <person name="Floyd S.K."/>
            <person name="Frommer W.B."/>
            <person name="Fujita T."/>
            <person name="Gramzow L."/>
            <person name="Gutensohn M."/>
            <person name="Harholt J."/>
            <person name="Hattori M."/>
            <person name="Heyl A."/>
            <person name="Hirai T."/>
            <person name="Hiwatashi Y."/>
            <person name="Ishikawa M."/>
            <person name="Iwata M."/>
            <person name="Karol K.G."/>
            <person name="Koehler B."/>
            <person name="Kolukisaoglu U."/>
            <person name="Kubo M."/>
            <person name="Kurata T."/>
            <person name="Lalonde S."/>
            <person name="Li K."/>
            <person name="Li Y."/>
            <person name="Litt A."/>
            <person name="Lyons E."/>
            <person name="Manning G."/>
            <person name="Maruyama T."/>
            <person name="Michael T.P."/>
            <person name="Mikami K."/>
            <person name="Miyazaki S."/>
            <person name="Morinaga S."/>
            <person name="Murata T."/>
            <person name="Mueller-Roeber B."/>
            <person name="Nelson D.R."/>
            <person name="Obara M."/>
            <person name="Oguri Y."/>
            <person name="Olmstead R.G."/>
            <person name="Onodera N."/>
            <person name="Petersen B.L."/>
            <person name="Pils B."/>
            <person name="Prigge M."/>
            <person name="Rensing S.A."/>
            <person name="Riano-Pachon D.M."/>
            <person name="Roberts A.W."/>
            <person name="Sato Y."/>
            <person name="Scheller H.V."/>
            <person name="Schulz B."/>
            <person name="Schulz C."/>
            <person name="Shakirov E.V."/>
            <person name="Shibagaki N."/>
            <person name="Shinohara N."/>
            <person name="Shippen D.E."/>
            <person name="Soerensen I."/>
            <person name="Sotooka R."/>
            <person name="Sugimoto N."/>
            <person name="Sugita M."/>
            <person name="Sumikawa N."/>
            <person name="Tanurdzic M."/>
            <person name="Theissen G."/>
            <person name="Ulvskov P."/>
            <person name="Wakazuki S."/>
            <person name="Weng J.K."/>
            <person name="Willats W.W."/>
            <person name="Wipf D."/>
            <person name="Wolf P.G."/>
            <person name="Yang L."/>
            <person name="Zimmer A.D."/>
            <person name="Zhu Q."/>
            <person name="Mitros T."/>
            <person name="Hellsten U."/>
            <person name="Loque D."/>
            <person name="Otillar R."/>
            <person name="Salamov A."/>
            <person name="Schmutz J."/>
            <person name="Shapiro H."/>
            <person name="Lindquist E."/>
            <person name="Lucas S."/>
            <person name="Rokhsar D."/>
            <person name="Grigoriev I.V."/>
        </authorList>
    </citation>
    <scope>NUCLEOTIDE SEQUENCE [LARGE SCALE GENOMIC DNA]</scope>
</reference>
<dbReference type="STRING" id="88036.D8TA59"/>
<keyword evidence="1 4" id="KW-0479">Metal-binding</keyword>